<name>A0A167W4S9_9EURO</name>
<feature type="region of interest" description="Disordered" evidence="8">
    <location>
        <begin position="887"/>
        <end position="966"/>
    </location>
</feature>
<dbReference type="OrthoDB" id="10265971at2759"/>
<protein>
    <submittedName>
        <fullName evidence="10">Cell cycle checkpoint protein rad17</fullName>
    </submittedName>
</protein>
<keyword evidence="5" id="KW-0067">ATP-binding</keyword>
<keyword evidence="7" id="KW-0131">Cell cycle</keyword>
<dbReference type="AlphaFoldDB" id="A0A167W4S9"/>
<feature type="compositionally biased region" description="Polar residues" evidence="8">
    <location>
        <begin position="887"/>
        <end position="899"/>
    </location>
</feature>
<feature type="compositionally biased region" description="Low complexity" evidence="8">
    <location>
        <begin position="923"/>
        <end position="934"/>
    </location>
</feature>
<proteinExistence type="inferred from homology"/>
<feature type="region of interest" description="Disordered" evidence="8">
    <location>
        <begin position="586"/>
        <end position="611"/>
    </location>
</feature>
<dbReference type="EMBL" id="AZGZ01000026">
    <property type="protein sequence ID" value="KZZ88399.1"/>
    <property type="molecule type" value="Genomic_DNA"/>
</dbReference>
<feature type="domain" description="Checkpoint protein RAD24-like helical bundle" evidence="9">
    <location>
        <begin position="618"/>
        <end position="743"/>
    </location>
</feature>
<dbReference type="InterPro" id="IPR057927">
    <property type="entry name" value="RAD24-like_helical"/>
</dbReference>
<organism evidence="10 11">
    <name type="scientific">Ascosphaera apis ARSEF 7405</name>
    <dbReference type="NCBI Taxonomy" id="392613"/>
    <lineage>
        <taxon>Eukaryota</taxon>
        <taxon>Fungi</taxon>
        <taxon>Dikarya</taxon>
        <taxon>Ascomycota</taxon>
        <taxon>Pezizomycotina</taxon>
        <taxon>Eurotiomycetes</taxon>
        <taxon>Eurotiomycetidae</taxon>
        <taxon>Onygenales</taxon>
        <taxon>Ascosphaeraceae</taxon>
        <taxon>Ascosphaera</taxon>
    </lineage>
</organism>
<feature type="region of interest" description="Disordered" evidence="8">
    <location>
        <begin position="1"/>
        <end position="169"/>
    </location>
</feature>
<dbReference type="GO" id="GO:0003689">
    <property type="term" value="F:DNA clamp loader activity"/>
    <property type="evidence" value="ECO:0007669"/>
    <property type="project" value="TreeGrafter"/>
</dbReference>
<feature type="compositionally biased region" description="Basic residues" evidence="8">
    <location>
        <begin position="1"/>
        <end position="11"/>
    </location>
</feature>
<sequence>MATVQSRKRERRAVLISSSDNDDGDDSNGARPAEAKRQKTHTRTQTQTQTQTKIQSQLTRPSVPAKRLNGHTTASARHPPPQPSAHALRRSTRATPAAAQFGGLELTASGSSSAGSSANAPKPSSLSRSRQSTQPQTRTTSAASARSSISPITKKNYRTTRKKSESPQKLLQSFFQKPSREQSWAGSQNTVTTLNEVEEIQDDEIEDFFSDDEELGKLLNEETQKIESKTSTVPTPQEDAATLDRRKSPHTIAQKPAQAPKAPTHQSKITNIARSAKRFILPETIDLESTFSSQSSVTNTQHDDIPVGRPWADQYPPVNMEELAVHKRKVSDVQRWLTDVFTGRNRQRVLVLRGPAGSGKTTTVSLLAKVLGYEIIEWRQPLISEYSAYNSTSLSAQFDEFLGRGEQFGALTLTGDDDSTVRRKGQNMNSPNQRRIILVEDFPSFLGQGSTGLLAFRASLQKYLAATVPTSYCSSVPPDSPPIVMIISEAMLGSASGTFDSFSSYRLLGPDISGHPGIGFIDFNPVAPTFMAKAIDLVLKKDARRSNRKQIPSTAVLKQFYGSGDIRSAISAVEFFCLRTGDLGRGNDRSAANRSRKSSAKEPTVTEKESLQMITQREASLGLFHATGKVVHNKRDHPKDVTDSSRVLPHPPAHLTQHARPLVSQVSVDDLMNETGTDVSTFLASLHENFPLSCNGTSFTEYYDNCMEYLADADLLGSDSHKSIRSGRLGLGSARSSLQGYGGGIDMLRQDEISFQVGVRGLLFSLPYPVKRTLNSRAGRGYGDAHKMYYPGSAQLWRRTEELEGMVDHWVHKLTVPTQQSSSSETDTERIGVESWKKPSPHPTQAEHHIRNEASRALLSREDVLLERLPYLQRITRDQTERASLEQLTRFTGTGSRWSQFPEDEPESESSATAEQTDDRKLLAAAQKGAAGFQRSRRDPPDSGSIETAGNAIEKLVLSDDDIEDD</sequence>
<comment type="subcellular location">
    <subcellularLocation>
        <location evidence="1">Nucleus</location>
    </subcellularLocation>
</comment>
<evidence type="ECO:0000313" key="11">
    <source>
        <dbReference type="Proteomes" id="UP000242877"/>
    </source>
</evidence>
<dbReference type="PANTHER" id="PTHR12172:SF0">
    <property type="entry name" value="CELL CYCLE CHECKPOINT PROTEIN RAD17"/>
    <property type="match status" value="1"/>
</dbReference>
<feature type="compositionally biased region" description="Low complexity" evidence="8">
    <location>
        <begin position="253"/>
        <end position="263"/>
    </location>
</feature>
<keyword evidence="11" id="KW-1185">Reference proteome</keyword>
<dbReference type="GO" id="GO:0033314">
    <property type="term" value="P:mitotic DNA replication checkpoint signaling"/>
    <property type="evidence" value="ECO:0007669"/>
    <property type="project" value="TreeGrafter"/>
</dbReference>
<dbReference type="SUPFAM" id="SSF52540">
    <property type="entry name" value="P-loop containing nucleoside triphosphate hydrolases"/>
    <property type="match status" value="1"/>
</dbReference>
<evidence type="ECO:0000313" key="10">
    <source>
        <dbReference type="EMBL" id="KZZ88399.1"/>
    </source>
</evidence>
<dbReference type="InterPro" id="IPR004582">
    <property type="entry name" value="Checkpoint_prot_Rad17_Rad24"/>
</dbReference>
<gene>
    <name evidence="10" type="ORF">AAP_04971</name>
</gene>
<comment type="similarity">
    <text evidence="2">Belongs to the rad17/RAD24 family.</text>
</comment>
<dbReference type="Proteomes" id="UP000242877">
    <property type="component" value="Unassembled WGS sequence"/>
</dbReference>
<evidence type="ECO:0000256" key="6">
    <source>
        <dbReference type="ARBA" id="ARBA00023242"/>
    </source>
</evidence>
<dbReference type="GO" id="GO:0003682">
    <property type="term" value="F:chromatin binding"/>
    <property type="evidence" value="ECO:0007669"/>
    <property type="project" value="TreeGrafter"/>
</dbReference>
<evidence type="ECO:0000256" key="8">
    <source>
        <dbReference type="SAM" id="MobiDB-lite"/>
    </source>
</evidence>
<evidence type="ECO:0000259" key="9">
    <source>
        <dbReference type="Pfam" id="PF25812"/>
    </source>
</evidence>
<evidence type="ECO:0000256" key="5">
    <source>
        <dbReference type="ARBA" id="ARBA00022840"/>
    </source>
</evidence>
<dbReference type="GO" id="GO:0005524">
    <property type="term" value="F:ATP binding"/>
    <property type="evidence" value="ECO:0007669"/>
    <property type="project" value="UniProtKB-KW"/>
</dbReference>
<dbReference type="Pfam" id="PF25812">
    <property type="entry name" value="RAD24_helical"/>
    <property type="match status" value="1"/>
</dbReference>
<feature type="compositionally biased region" description="Low complexity" evidence="8">
    <location>
        <begin position="108"/>
        <end position="153"/>
    </location>
</feature>
<dbReference type="GO" id="GO:0005634">
    <property type="term" value="C:nucleus"/>
    <property type="evidence" value="ECO:0007669"/>
    <property type="project" value="UniProtKB-SubCell"/>
</dbReference>
<feature type="region of interest" description="Disordered" evidence="8">
    <location>
        <begin position="818"/>
        <end position="848"/>
    </location>
</feature>
<dbReference type="InterPro" id="IPR027417">
    <property type="entry name" value="P-loop_NTPase"/>
</dbReference>
<comment type="caution">
    <text evidence="10">The sequence shown here is derived from an EMBL/GenBank/DDBJ whole genome shotgun (WGS) entry which is preliminary data.</text>
</comment>
<reference evidence="10 11" key="1">
    <citation type="journal article" date="2016" name="Genome Biol. Evol.">
        <title>Divergent and convergent evolution of fungal pathogenicity.</title>
        <authorList>
            <person name="Shang Y."/>
            <person name="Xiao G."/>
            <person name="Zheng P."/>
            <person name="Cen K."/>
            <person name="Zhan S."/>
            <person name="Wang C."/>
        </authorList>
    </citation>
    <scope>NUCLEOTIDE SEQUENCE [LARGE SCALE GENOMIC DNA]</scope>
    <source>
        <strain evidence="10 11">ARSEF 7405</strain>
    </source>
</reference>
<dbReference type="GO" id="GO:0000077">
    <property type="term" value="P:DNA damage checkpoint signaling"/>
    <property type="evidence" value="ECO:0007669"/>
    <property type="project" value="TreeGrafter"/>
</dbReference>
<feature type="compositionally biased region" description="Low complexity" evidence="8">
    <location>
        <begin position="43"/>
        <end position="59"/>
    </location>
</feature>
<keyword evidence="6" id="KW-0539">Nucleus</keyword>
<accession>A0A167W4S9</accession>
<evidence type="ECO:0000256" key="2">
    <source>
        <dbReference type="ARBA" id="ARBA00006168"/>
    </source>
</evidence>
<dbReference type="Pfam" id="PF03215">
    <property type="entry name" value="Rad17"/>
    <property type="match status" value="1"/>
</dbReference>
<evidence type="ECO:0000256" key="7">
    <source>
        <dbReference type="ARBA" id="ARBA00023306"/>
    </source>
</evidence>
<feature type="region of interest" description="Disordered" evidence="8">
    <location>
        <begin position="222"/>
        <end position="267"/>
    </location>
</feature>
<dbReference type="Gene3D" id="3.40.50.300">
    <property type="entry name" value="P-loop containing nucleotide triphosphate hydrolases"/>
    <property type="match status" value="1"/>
</dbReference>
<evidence type="ECO:0000256" key="3">
    <source>
        <dbReference type="ARBA" id="ARBA00022741"/>
    </source>
</evidence>
<keyword evidence="4" id="KW-0227">DNA damage</keyword>
<evidence type="ECO:0000256" key="4">
    <source>
        <dbReference type="ARBA" id="ARBA00022763"/>
    </source>
</evidence>
<feature type="compositionally biased region" description="Basic and acidic residues" evidence="8">
    <location>
        <begin position="827"/>
        <end position="837"/>
    </location>
</feature>
<keyword evidence="3" id="KW-0547">Nucleotide-binding</keyword>
<feature type="region of interest" description="Disordered" evidence="8">
    <location>
        <begin position="634"/>
        <end position="654"/>
    </location>
</feature>
<feature type="region of interest" description="Disordered" evidence="8">
    <location>
        <begin position="292"/>
        <end position="313"/>
    </location>
</feature>
<dbReference type="VEuPathDB" id="FungiDB:AAP_04971"/>
<dbReference type="PANTHER" id="PTHR12172">
    <property type="entry name" value="CELL CYCLE CHECKPOINT PROTEIN RAD17"/>
    <property type="match status" value="1"/>
</dbReference>
<dbReference type="GO" id="GO:0006281">
    <property type="term" value="P:DNA repair"/>
    <property type="evidence" value="ECO:0007669"/>
    <property type="project" value="InterPro"/>
</dbReference>
<evidence type="ECO:0000256" key="1">
    <source>
        <dbReference type="ARBA" id="ARBA00004123"/>
    </source>
</evidence>